<feature type="active site" description="Nucleophile" evidence="4">
    <location>
        <position position="80"/>
    </location>
</feature>
<comment type="similarity">
    <text evidence="1 4">Belongs to the pseudouridine synthase TruD family.</text>
</comment>
<accession>A0A2T7AS10</accession>
<dbReference type="EMBL" id="WAGD01000074">
    <property type="protein sequence ID" value="KAB0873237.1"/>
    <property type="molecule type" value="Genomic_DNA"/>
</dbReference>
<evidence type="ECO:0000256" key="1">
    <source>
        <dbReference type="ARBA" id="ARBA00007953"/>
    </source>
</evidence>
<dbReference type="Gene3D" id="3.30.2350.20">
    <property type="entry name" value="TruD, catalytic domain"/>
    <property type="match status" value="1"/>
</dbReference>
<dbReference type="InterPro" id="IPR043165">
    <property type="entry name" value="TruD_insert_sf"/>
</dbReference>
<dbReference type="AlphaFoldDB" id="A0A2T7AS10"/>
<dbReference type="OrthoDB" id="1550679at2"/>
<sequence>MSGFNTLRWLHGQPQGQGKLKASPTDFQVVEDLGFAPDGEGEHLLVRIRKTGCNTRFVADALAKFLGIAAREVSFAGQKDKHAVTEQWLCARLPGKEMPAMRAFTLEGCEVLEFARHRRKLRLGALKGNRFSLVLRDITHRDEIEQRLNLIAEKGVPNYFGPQRFGIGGSNIHQAQRWAQTGQPPRERNKRGFALSAARSLMFNQLVSARLEKPDFNQVIDGDALQLAGRGSWFVATPEDLPDLQARVDSGELLITAALPGSGDWGTQRAALAFEQATLADQTDLLTLMTREKVEAARRAMLLFPRELRWQWQDNATLEVSFWLPAGSFATSVIRELFTTVDEHADIGE</sequence>
<feature type="binding site" evidence="4">
    <location>
        <position position="329"/>
    </location>
    <ligand>
        <name>substrate</name>
    </ligand>
</feature>
<dbReference type="InterPro" id="IPR001656">
    <property type="entry name" value="PsdUridine_synth_TruD"/>
</dbReference>
<comment type="caution">
    <text evidence="7">The sequence shown here is derived from an EMBL/GenBank/DDBJ whole genome shotgun (WGS) entry which is preliminary data.</text>
</comment>
<feature type="domain" description="TRUD" evidence="5">
    <location>
        <begin position="155"/>
        <end position="303"/>
    </location>
</feature>
<comment type="function">
    <text evidence="4">Responsible for synthesis of pseudouridine from uracil-13 in transfer RNAs.</text>
</comment>
<dbReference type="Proteomes" id="UP000244378">
    <property type="component" value="Unassembled WGS sequence"/>
</dbReference>
<name>A0A2T7AS10_9ENTR</name>
<evidence type="ECO:0000259" key="5">
    <source>
        <dbReference type="PROSITE" id="PS50984"/>
    </source>
</evidence>
<comment type="catalytic activity">
    <reaction evidence="4">
        <text>uridine(13) in tRNA = pseudouridine(13) in tRNA</text>
        <dbReference type="Rhea" id="RHEA:42540"/>
        <dbReference type="Rhea" id="RHEA-COMP:10105"/>
        <dbReference type="Rhea" id="RHEA-COMP:10106"/>
        <dbReference type="ChEBI" id="CHEBI:65314"/>
        <dbReference type="ChEBI" id="CHEBI:65315"/>
        <dbReference type="EC" id="5.4.99.27"/>
    </reaction>
</comment>
<dbReference type="InterPro" id="IPR011760">
    <property type="entry name" value="PsdUridine_synth_TruD_insert"/>
</dbReference>
<dbReference type="EC" id="5.4.99.27" evidence="4"/>
<evidence type="ECO:0000256" key="3">
    <source>
        <dbReference type="ARBA" id="ARBA00023235"/>
    </source>
</evidence>
<dbReference type="InterPro" id="IPR042214">
    <property type="entry name" value="TruD_catalytic"/>
</dbReference>
<dbReference type="GO" id="GO:0160150">
    <property type="term" value="F:tRNA pseudouridine(13) synthase activity"/>
    <property type="evidence" value="ECO:0007669"/>
    <property type="project" value="UniProtKB-EC"/>
</dbReference>
<gene>
    <name evidence="4 6" type="primary">truD</name>
    <name evidence="7" type="ORF">AUN14_12675</name>
    <name evidence="6" type="ORF">FZI19_19405</name>
</gene>
<evidence type="ECO:0000256" key="2">
    <source>
        <dbReference type="ARBA" id="ARBA00022694"/>
    </source>
</evidence>
<feature type="binding site" evidence="4">
    <location>
        <position position="27"/>
    </location>
    <ligand>
        <name>substrate</name>
    </ligand>
</feature>
<dbReference type="Gene3D" id="3.30.2340.10">
    <property type="entry name" value="TruD, insertion domain"/>
    <property type="match status" value="1"/>
</dbReference>
<dbReference type="EMBL" id="MSAE01000024">
    <property type="protein sequence ID" value="PUX13447.1"/>
    <property type="molecule type" value="Genomic_DNA"/>
</dbReference>
<dbReference type="Proteomes" id="UP000469927">
    <property type="component" value="Unassembled WGS sequence"/>
</dbReference>
<reference evidence="7 8" key="1">
    <citation type="submission" date="2016-12" db="EMBL/GenBank/DDBJ databases">
        <title>Analysis of the Molecular Diversity Among Cronobacter Species Isolated from Filth Flies Using a Pan Genomic DNA Microarray.</title>
        <authorList>
            <person name="Pava-Ripoll M."/>
            <person name="Tall B."/>
            <person name="Farber J."/>
            <person name="Fanning S."/>
            <person name="Lehner A."/>
            <person name="Stephan R."/>
            <person name="Pagotto F."/>
            <person name="Iverson C."/>
            <person name="Ziobro G."/>
            <person name="Miller A."/>
            <person name="Pearson R."/>
            <person name="Yan Q."/>
            <person name="Kim M."/>
            <person name="Jeong S."/>
            <person name="Park J."/>
            <person name="Jun S."/>
            <person name="Choi H."/>
            <person name="Chung T."/>
            <person name="Yoo Y."/>
            <person name="Park E."/>
            <person name="Hwang S."/>
            <person name="Lee B."/>
            <person name="Sathyamoorthy V."/>
            <person name="Carter L."/>
            <person name="Mammel M."/>
            <person name="Jackson S."/>
            <person name="Kothary M."/>
            <person name="Patel I."/>
            <person name="Grim C."/>
            <person name="Gopinath G."/>
            <person name="Gangiredla J."/>
            <person name="Chase H."/>
        </authorList>
    </citation>
    <scope>NUCLEOTIDE SEQUENCE [LARGE SCALE GENOMIC DNA]</scope>
    <source>
        <strain evidence="7 8">MOD1-Md1s</strain>
    </source>
</reference>
<proteinExistence type="inferred from homology"/>
<organism evidence="7 8">
    <name type="scientific">Cronobacter muytjensii</name>
    <dbReference type="NCBI Taxonomy" id="413501"/>
    <lineage>
        <taxon>Bacteria</taxon>
        <taxon>Pseudomonadati</taxon>
        <taxon>Pseudomonadota</taxon>
        <taxon>Gammaproteobacteria</taxon>
        <taxon>Enterobacterales</taxon>
        <taxon>Enterobacteriaceae</taxon>
        <taxon>Cronobacter</taxon>
    </lineage>
</organism>
<reference evidence="6 9" key="2">
    <citation type="submission" date="2019-08" db="EMBL/GenBank/DDBJ databases">
        <title>Prevalence, distribution, and phylogeny of type two toxin-antitoxin genes possessed by Cronobacter species where C. sakazakii homologs follow sequence type lineages.</title>
        <authorList>
            <person name="Finkelstein S."/>
            <person name="Negrete F."/>
            <person name="Jang H."/>
            <person name="Gopinath G.R."/>
            <person name="Tall B.D."/>
        </authorList>
    </citation>
    <scope>NUCLEOTIDE SEQUENCE [LARGE SCALE GENOMIC DNA]</scope>
    <source>
        <strain evidence="6 9">MOD1_GK1257</strain>
    </source>
</reference>
<feature type="binding site" evidence="4">
    <location>
        <position position="129"/>
    </location>
    <ligand>
        <name>substrate</name>
    </ligand>
</feature>
<keyword evidence="9" id="KW-1185">Reference proteome</keyword>
<dbReference type="PROSITE" id="PS50984">
    <property type="entry name" value="TRUD"/>
    <property type="match status" value="1"/>
</dbReference>
<dbReference type="Pfam" id="PF01142">
    <property type="entry name" value="TruD"/>
    <property type="match status" value="2"/>
</dbReference>
<dbReference type="GO" id="GO:0005829">
    <property type="term" value="C:cytosol"/>
    <property type="evidence" value="ECO:0007669"/>
    <property type="project" value="TreeGrafter"/>
</dbReference>
<dbReference type="FunFam" id="3.30.2350.20:FF:000001">
    <property type="entry name" value="tRNA pseudouridine synthase D"/>
    <property type="match status" value="1"/>
</dbReference>
<dbReference type="SUPFAM" id="SSF55120">
    <property type="entry name" value="Pseudouridine synthase"/>
    <property type="match status" value="1"/>
</dbReference>
<evidence type="ECO:0000313" key="8">
    <source>
        <dbReference type="Proteomes" id="UP000244378"/>
    </source>
</evidence>
<dbReference type="GO" id="GO:0003723">
    <property type="term" value="F:RNA binding"/>
    <property type="evidence" value="ECO:0007669"/>
    <property type="project" value="InterPro"/>
</dbReference>
<dbReference type="PANTHER" id="PTHR47811">
    <property type="entry name" value="TRNA PSEUDOURIDINE SYNTHASE D"/>
    <property type="match status" value="1"/>
</dbReference>
<evidence type="ECO:0000256" key="4">
    <source>
        <dbReference type="HAMAP-Rule" id="MF_01082"/>
    </source>
</evidence>
<dbReference type="PANTHER" id="PTHR47811:SF1">
    <property type="entry name" value="TRNA PSEUDOURIDINE SYNTHASE D"/>
    <property type="match status" value="1"/>
</dbReference>
<dbReference type="CDD" id="cd02575">
    <property type="entry name" value="PseudoU_synth_EcTruD"/>
    <property type="match status" value="1"/>
</dbReference>
<keyword evidence="3 4" id="KW-0413">Isomerase</keyword>
<dbReference type="RefSeq" id="WP_075193387.1">
    <property type="nucleotide sequence ID" value="NZ_JADKNN010000009.1"/>
</dbReference>
<dbReference type="InterPro" id="IPR020103">
    <property type="entry name" value="PsdUridine_synth_cat_dom_sf"/>
</dbReference>
<dbReference type="FunFam" id="3.30.2340.10:FF:000001">
    <property type="entry name" value="tRNA pseudouridine synthase D"/>
    <property type="match status" value="1"/>
</dbReference>
<protein>
    <recommendedName>
        <fullName evidence="4">tRNA pseudouridine synthase D</fullName>
        <ecNumber evidence="4">5.4.99.27</ecNumber>
    </recommendedName>
    <alternativeName>
        <fullName evidence="4">tRNA pseudouridine(13) synthase</fullName>
    </alternativeName>
    <alternativeName>
        <fullName evidence="4">tRNA pseudouridylate synthase D</fullName>
    </alternativeName>
    <alternativeName>
        <fullName evidence="4">tRNA-uridine isomerase D</fullName>
    </alternativeName>
</protein>
<evidence type="ECO:0000313" key="7">
    <source>
        <dbReference type="EMBL" id="PUX13447.1"/>
    </source>
</evidence>
<dbReference type="HAMAP" id="MF_01082">
    <property type="entry name" value="TruD"/>
    <property type="match status" value="1"/>
</dbReference>
<dbReference type="InterPro" id="IPR050170">
    <property type="entry name" value="TruD_pseudoU_synthase"/>
</dbReference>
<dbReference type="InterPro" id="IPR020119">
    <property type="entry name" value="PsdUridine_synth_TruD_CS"/>
</dbReference>
<evidence type="ECO:0000313" key="9">
    <source>
        <dbReference type="Proteomes" id="UP000469927"/>
    </source>
</evidence>
<dbReference type="NCBIfam" id="TIGR00094">
    <property type="entry name" value="tRNA_TruD_broad"/>
    <property type="match status" value="1"/>
</dbReference>
<dbReference type="GO" id="GO:0031119">
    <property type="term" value="P:tRNA pseudouridine synthesis"/>
    <property type="evidence" value="ECO:0007669"/>
    <property type="project" value="UniProtKB-UniRule"/>
</dbReference>
<dbReference type="PROSITE" id="PS01268">
    <property type="entry name" value="UPF0024"/>
    <property type="match status" value="1"/>
</dbReference>
<evidence type="ECO:0000313" key="6">
    <source>
        <dbReference type="EMBL" id="KAB0873237.1"/>
    </source>
</evidence>
<keyword evidence="2 4" id="KW-0819">tRNA processing</keyword>
<dbReference type="NCBIfam" id="NF002155">
    <property type="entry name" value="PRK00984.1-4"/>
    <property type="match status" value="1"/>
</dbReference>